<dbReference type="GO" id="GO:0031047">
    <property type="term" value="P:regulatory ncRNA-mediated gene silencing"/>
    <property type="evidence" value="ECO:0007669"/>
    <property type="project" value="InterPro"/>
</dbReference>
<feature type="coiled-coil region" evidence="1">
    <location>
        <begin position="179"/>
        <end position="213"/>
    </location>
</feature>
<accession>A0A8T2ZZB9</accession>
<dbReference type="GO" id="GO:0051607">
    <property type="term" value="P:defense response to virus"/>
    <property type="evidence" value="ECO:0007669"/>
    <property type="project" value="InterPro"/>
</dbReference>
<evidence type="ECO:0000313" key="4">
    <source>
        <dbReference type="Proteomes" id="UP000807159"/>
    </source>
</evidence>
<feature type="region of interest" description="Disordered" evidence="2">
    <location>
        <begin position="1"/>
        <end position="34"/>
    </location>
</feature>
<proteinExistence type="predicted"/>
<evidence type="ECO:0000256" key="2">
    <source>
        <dbReference type="SAM" id="MobiDB-lite"/>
    </source>
</evidence>
<reference evidence="3" key="1">
    <citation type="journal article" date="2021" name="J. Hered.">
        <title>Genome Assembly of Salicaceae Populus deltoides (Eastern Cottonwood) I-69 Based on Nanopore Sequencing and Hi-C Technologies.</title>
        <authorList>
            <person name="Bai S."/>
            <person name="Wu H."/>
            <person name="Zhang J."/>
            <person name="Pan Z."/>
            <person name="Zhao W."/>
            <person name="Li Z."/>
            <person name="Tong C."/>
        </authorList>
    </citation>
    <scope>NUCLEOTIDE SEQUENCE</scope>
    <source>
        <tissue evidence="3">Leaf</tissue>
    </source>
</reference>
<gene>
    <name evidence="3" type="ORF">H0E87_003352</name>
</gene>
<protein>
    <submittedName>
        <fullName evidence="3">Uncharacterized protein</fullName>
    </submittedName>
</protein>
<name>A0A8T2ZZB9_POPDE</name>
<keyword evidence="4" id="KW-1185">Reference proteome</keyword>
<comment type="caution">
    <text evidence="3">The sequence shown here is derived from an EMBL/GenBank/DDBJ whole genome shotgun (WGS) entry which is preliminary data.</text>
</comment>
<feature type="compositionally biased region" description="Basic and acidic residues" evidence="2">
    <location>
        <begin position="286"/>
        <end position="305"/>
    </location>
</feature>
<evidence type="ECO:0000256" key="1">
    <source>
        <dbReference type="SAM" id="Coils"/>
    </source>
</evidence>
<dbReference type="Proteomes" id="UP000807159">
    <property type="component" value="Chromosome 1"/>
</dbReference>
<feature type="region of interest" description="Disordered" evidence="2">
    <location>
        <begin position="278"/>
        <end position="311"/>
    </location>
</feature>
<dbReference type="InterPro" id="IPR044287">
    <property type="entry name" value="SGS3"/>
</dbReference>
<dbReference type="PANTHER" id="PTHR46602:SF10">
    <property type="entry name" value="RING-TYPE DOMAIN-CONTAINING PROTEIN"/>
    <property type="match status" value="1"/>
</dbReference>
<dbReference type="EMBL" id="JACEGQ020000001">
    <property type="protein sequence ID" value="KAH8522668.1"/>
    <property type="molecule type" value="Genomic_DNA"/>
</dbReference>
<keyword evidence="1" id="KW-0175">Coiled coil</keyword>
<organism evidence="3 4">
    <name type="scientific">Populus deltoides</name>
    <name type="common">Eastern poplar</name>
    <name type="synonym">Eastern cottonwood</name>
    <dbReference type="NCBI Taxonomy" id="3696"/>
    <lineage>
        <taxon>Eukaryota</taxon>
        <taxon>Viridiplantae</taxon>
        <taxon>Streptophyta</taxon>
        <taxon>Embryophyta</taxon>
        <taxon>Tracheophyta</taxon>
        <taxon>Spermatophyta</taxon>
        <taxon>Magnoliopsida</taxon>
        <taxon>eudicotyledons</taxon>
        <taxon>Gunneridae</taxon>
        <taxon>Pentapetalae</taxon>
        <taxon>rosids</taxon>
        <taxon>fabids</taxon>
        <taxon>Malpighiales</taxon>
        <taxon>Salicaceae</taxon>
        <taxon>Saliceae</taxon>
        <taxon>Populus</taxon>
    </lineage>
</organism>
<feature type="region of interest" description="Disordered" evidence="2">
    <location>
        <begin position="237"/>
        <end position="264"/>
    </location>
</feature>
<dbReference type="PANTHER" id="PTHR46602">
    <property type="entry name" value="PROTEIN SUPPRESSOR OF GENE SILENCING 3"/>
    <property type="match status" value="1"/>
</dbReference>
<evidence type="ECO:0000313" key="3">
    <source>
        <dbReference type="EMBL" id="KAH8522668.1"/>
    </source>
</evidence>
<dbReference type="AlphaFoldDB" id="A0A8T2ZZB9"/>
<sequence length="363" mass="41546">MDTSSRNDTGKSLTVDASNGNPTPKTEAESVSPGAVKVISLNSAPDEGELGFNESKHVKMAETIAAKQQGPQNPNPKAWGHTDMDQNQAITSNTDSEMAVDIGKGGFRTCPRYFKSTAARSLDRSCVGQISNTQGGNPMLKCEMRSHQEMAVNQIRKTTEDSHQFIWRNNKVAEEQRHLKLLEESNVIMRERLENAMREIDLLRQKIKWQHEQNKEEMDSQEQFFKDQIKIILEKRDKESPDEEEHENVHESNESPWNTEDDKYGVQETAMSRARSRFMSRVNKKKEKEVAEKGKLAEERGGQDEGKEEEEVSLGNLYVKLMENSLETEDPSNVYDSVMEQKRRLRGMRAERQRLQAALRLKF</sequence>
<feature type="compositionally biased region" description="Polar residues" evidence="2">
    <location>
        <begin position="1"/>
        <end position="24"/>
    </location>
</feature>